<reference evidence="2 3" key="1">
    <citation type="submission" date="2013-03" db="EMBL/GenBank/DDBJ databases">
        <title>The Genome Sequence of Cladophialophora yegresii CBS 114405.</title>
        <authorList>
            <consortium name="The Broad Institute Genomics Platform"/>
            <person name="Cuomo C."/>
            <person name="de Hoog S."/>
            <person name="Gorbushina A."/>
            <person name="Walker B."/>
            <person name="Young S.K."/>
            <person name="Zeng Q."/>
            <person name="Gargeya S."/>
            <person name="Fitzgerald M."/>
            <person name="Haas B."/>
            <person name="Abouelleil A."/>
            <person name="Allen A.W."/>
            <person name="Alvarado L."/>
            <person name="Arachchi H.M."/>
            <person name="Berlin A.M."/>
            <person name="Chapman S.B."/>
            <person name="Gainer-Dewar J."/>
            <person name="Goldberg J."/>
            <person name="Griggs A."/>
            <person name="Gujja S."/>
            <person name="Hansen M."/>
            <person name="Howarth C."/>
            <person name="Imamovic A."/>
            <person name="Ireland A."/>
            <person name="Larimer J."/>
            <person name="McCowan C."/>
            <person name="Murphy C."/>
            <person name="Pearson M."/>
            <person name="Poon T.W."/>
            <person name="Priest M."/>
            <person name="Roberts A."/>
            <person name="Saif S."/>
            <person name="Shea T."/>
            <person name="Sisk P."/>
            <person name="Sykes S."/>
            <person name="Wortman J."/>
            <person name="Nusbaum C."/>
            <person name="Birren B."/>
        </authorList>
    </citation>
    <scope>NUCLEOTIDE SEQUENCE [LARGE SCALE GENOMIC DNA]</scope>
    <source>
        <strain evidence="2 3">CBS 114405</strain>
    </source>
</reference>
<name>W9W1K7_9EURO</name>
<keyword evidence="1" id="KW-1133">Transmembrane helix</keyword>
<dbReference type="VEuPathDB" id="FungiDB:A1O7_06285"/>
<protein>
    <recommendedName>
        <fullName evidence="4">Acyltransferase 3 domain-containing protein</fullName>
    </recommendedName>
</protein>
<proteinExistence type="predicted"/>
<dbReference type="RefSeq" id="XP_007758478.1">
    <property type="nucleotide sequence ID" value="XM_007760288.1"/>
</dbReference>
<dbReference type="HOGENOM" id="CLU_2333472_0_0_1"/>
<dbReference type="Proteomes" id="UP000019473">
    <property type="component" value="Unassembled WGS sequence"/>
</dbReference>
<keyword evidence="3" id="KW-1185">Reference proteome</keyword>
<dbReference type="AlphaFoldDB" id="W9W1K7"/>
<dbReference type="STRING" id="1182544.W9W1K7"/>
<evidence type="ECO:0000313" key="3">
    <source>
        <dbReference type="Proteomes" id="UP000019473"/>
    </source>
</evidence>
<sequence>MPDAKTAASLAFAYFVAALLRFLQPGWLKKKRELHSTACLGALRGWAALPVFWFHMFYNRNWALQLVCIRRLSQRTSNGRGLLRHFGLFRYSAIAFSM</sequence>
<keyword evidence="1" id="KW-0472">Membrane</keyword>
<evidence type="ECO:0000313" key="2">
    <source>
        <dbReference type="EMBL" id="EXJ58855.1"/>
    </source>
</evidence>
<evidence type="ECO:0008006" key="4">
    <source>
        <dbReference type="Google" id="ProtNLM"/>
    </source>
</evidence>
<dbReference type="GeneID" id="19180863"/>
<comment type="caution">
    <text evidence="2">The sequence shown here is derived from an EMBL/GenBank/DDBJ whole genome shotgun (WGS) entry which is preliminary data.</text>
</comment>
<evidence type="ECO:0000256" key="1">
    <source>
        <dbReference type="SAM" id="Phobius"/>
    </source>
</evidence>
<keyword evidence="1" id="KW-0812">Transmembrane</keyword>
<organism evidence="2 3">
    <name type="scientific">Cladophialophora yegresii CBS 114405</name>
    <dbReference type="NCBI Taxonomy" id="1182544"/>
    <lineage>
        <taxon>Eukaryota</taxon>
        <taxon>Fungi</taxon>
        <taxon>Dikarya</taxon>
        <taxon>Ascomycota</taxon>
        <taxon>Pezizomycotina</taxon>
        <taxon>Eurotiomycetes</taxon>
        <taxon>Chaetothyriomycetidae</taxon>
        <taxon>Chaetothyriales</taxon>
        <taxon>Herpotrichiellaceae</taxon>
        <taxon>Cladophialophora</taxon>
    </lineage>
</organism>
<accession>W9W1K7</accession>
<dbReference type="EMBL" id="AMGW01000004">
    <property type="protein sequence ID" value="EXJ58855.1"/>
    <property type="molecule type" value="Genomic_DNA"/>
</dbReference>
<feature type="transmembrane region" description="Helical" evidence="1">
    <location>
        <begin position="6"/>
        <end position="23"/>
    </location>
</feature>
<gene>
    <name evidence="2" type="ORF">A1O7_06285</name>
</gene>